<keyword evidence="2" id="KW-0548">Nucleotidyltransferase</keyword>
<dbReference type="PANTHER" id="PTHR43584">
    <property type="entry name" value="NUCLEOTIDYL TRANSFERASE"/>
    <property type="match status" value="1"/>
</dbReference>
<feature type="domain" description="Nucleotidyl transferase" evidence="3">
    <location>
        <begin position="14"/>
        <end position="124"/>
    </location>
</feature>
<keyword evidence="4" id="KW-0418">Kinase</keyword>
<reference evidence="4 5" key="1">
    <citation type="submission" date="2020-08" db="EMBL/GenBank/DDBJ databases">
        <title>Sequencing the genomes of 1000 actinobacteria strains.</title>
        <authorList>
            <person name="Klenk H.-P."/>
        </authorList>
    </citation>
    <scope>NUCLEOTIDE SEQUENCE [LARGE SCALE GENOMIC DNA]</scope>
    <source>
        <strain evidence="4 5">DSM 43036</strain>
    </source>
</reference>
<gene>
    <name evidence="4" type="ORF">FHU28_000440</name>
</gene>
<dbReference type="Gene3D" id="3.90.550.10">
    <property type="entry name" value="Spore Coat Polysaccharide Biosynthesis Protein SpsA, Chain A"/>
    <property type="match status" value="1"/>
</dbReference>
<dbReference type="SUPFAM" id="SSF53448">
    <property type="entry name" value="Nucleotide-diphospho-sugar transferases"/>
    <property type="match status" value="1"/>
</dbReference>
<evidence type="ECO:0000313" key="4">
    <source>
        <dbReference type="EMBL" id="MBB5110601.1"/>
    </source>
</evidence>
<comment type="caution">
    <text evidence="4">The sequence shown here is derived from an EMBL/GenBank/DDBJ whole genome shotgun (WGS) entry which is preliminary data.</text>
</comment>
<dbReference type="EMBL" id="JACHJC010000001">
    <property type="protein sequence ID" value="MBB5110601.1"/>
    <property type="molecule type" value="Genomic_DNA"/>
</dbReference>
<dbReference type="Proteomes" id="UP000618986">
    <property type="component" value="Unassembled WGS sequence"/>
</dbReference>
<proteinExistence type="predicted"/>
<dbReference type="InterPro" id="IPR050065">
    <property type="entry name" value="GlmU-like"/>
</dbReference>
<evidence type="ECO:0000313" key="5">
    <source>
        <dbReference type="Proteomes" id="UP000618986"/>
    </source>
</evidence>
<evidence type="ECO:0000256" key="2">
    <source>
        <dbReference type="ARBA" id="ARBA00022695"/>
    </source>
</evidence>
<dbReference type="InterPro" id="IPR005835">
    <property type="entry name" value="NTP_transferase_dom"/>
</dbReference>
<name>A0ABR6M7J4_MICEC</name>
<dbReference type="CDD" id="cd02523">
    <property type="entry name" value="PC_cytidylyltransferase"/>
    <property type="match status" value="1"/>
</dbReference>
<dbReference type="InterPro" id="IPR029044">
    <property type="entry name" value="Nucleotide-diphossugar_trans"/>
</dbReference>
<organism evidence="4 5">
    <name type="scientific">Micromonospora echinospora</name>
    <name type="common">Micromonospora purpurea</name>
    <dbReference type="NCBI Taxonomy" id="1877"/>
    <lineage>
        <taxon>Bacteria</taxon>
        <taxon>Bacillati</taxon>
        <taxon>Actinomycetota</taxon>
        <taxon>Actinomycetes</taxon>
        <taxon>Micromonosporales</taxon>
        <taxon>Micromonosporaceae</taxon>
        <taxon>Micromonospora</taxon>
    </lineage>
</organism>
<keyword evidence="1" id="KW-0808">Transferase</keyword>
<dbReference type="GO" id="GO:0016301">
    <property type="term" value="F:kinase activity"/>
    <property type="evidence" value="ECO:0007669"/>
    <property type="project" value="UniProtKB-KW"/>
</dbReference>
<sequence length="254" mass="28008">MESGREEERVGMIGMVLAAGAGRRLRPYTDTLPKALVPVDGETTILDIALRNLAEVGLNEVVIVVGYAADAVRQRQAALEEKYGVTLNLVHNDKAEEWNNAYSLWLAREHFSRGVLLVNGDTVHPVSVEKTLLAERGPGILLAVDTLKPLAEEEMKTTFDAAGQLTRITKMMDPGEAYGEYIGATLIEPQVAEPLADALEATWRRDPNLYYEDGYQEFAERGGEVRAAPIGDVSWVEVDNHADLARAREIACRY</sequence>
<protein>
    <submittedName>
        <fullName evidence="4">Choline kinase</fullName>
    </submittedName>
</protein>
<evidence type="ECO:0000256" key="1">
    <source>
        <dbReference type="ARBA" id="ARBA00022679"/>
    </source>
</evidence>
<keyword evidence="5" id="KW-1185">Reference proteome</keyword>
<evidence type="ECO:0000259" key="3">
    <source>
        <dbReference type="Pfam" id="PF00483"/>
    </source>
</evidence>
<accession>A0ABR6M7J4</accession>
<dbReference type="Pfam" id="PF00483">
    <property type="entry name" value="NTP_transferase"/>
    <property type="match status" value="1"/>
</dbReference>
<dbReference type="PANTHER" id="PTHR43584:SF5">
    <property type="entry name" value="PROTEIN LICC"/>
    <property type="match status" value="1"/>
</dbReference>